<accession>A0A1B7JU04</accession>
<sequence>MQANEVSQLLQAVDSSITPEMVLSVLLAGSTGHLTQQKLNYEPETSLIILTLLKPEETTPDLLKSSAKMIKDINSTLAIHDFSTEQKVTKKSLIEFDKQIDKSLSLLGKDKLNVISERFSDKYVYPEIKEMLGRYLTDETINDLPIDKFLITSENQKKNNAISEMVKLYEKHGSKNYVDKDCQLNNIFCALEEKVEIISSLKVTVNGKEPQSLPEDSAASLQPTDEVDNGTGAAYQVREPASSVPSKSTNITNNYGNTYIYNYPSSSFKENLSNVTHSDLTESESNQPLAPLNEQIFTQKLVKLQQQAPKLLPEEPRVDYDDEVDAPIPKKPATVFNTLFNPPISVSRAKQPINEPPLIKETLMSASDLSKQEKINHFLPKNFIVDKYTSQGGKWALSDSTGQKAVTLSANGASTRNQSEKDKYYESSEVNQTSAIKDMFANPFEKVDDAETTGNKWQLDDTKTSKPVTLTELGAVTRDQSRKEAYTTGFLKD</sequence>
<comment type="caution">
    <text evidence="2">The sequence shown here is derived from an EMBL/GenBank/DDBJ whole genome shotgun (WGS) entry which is preliminary data.</text>
</comment>
<dbReference type="EMBL" id="LXEW01000032">
    <property type="protein sequence ID" value="OAT51388.1"/>
    <property type="molecule type" value="Genomic_DNA"/>
</dbReference>
<keyword evidence="3" id="KW-1185">Reference proteome</keyword>
<evidence type="ECO:0000256" key="1">
    <source>
        <dbReference type="SAM" id="MobiDB-lite"/>
    </source>
</evidence>
<dbReference type="PATRIC" id="fig|1354272.4.peg.2362"/>
<reference evidence="2 3" key="1">
    <citation type="submission" date="2016-04" db="EMBL/GenBank/DDBJ databases">
        <title>ATOL: Assembling a taxonomically balanced genome-scale reconstruction of the evolutionary history of the Enterobacteriaceae.</title>
        <authorList>
            <person name="Plunkett G.III."/>
            <person name="Neeno-Eckwall E.C."/>
            <person name="Glasner J.D."/>
            <person name="Perna N.T."/>
        </authorList>
    </citation>
    <scope>NUCLEOTIDE SEQUENCE [LARGE SCALE GENOMIC DNA]</scope>
    <source>
        <strain evidence="2 3">ATCC 35613</strain>
    </source>
</reference>
<organism evidence="2 3">
    <name type="scientific">Providencia heimbachae ATCC 35613</name>
    <dbReference type="NCBI Taxonomy" id="1354272"/>
    <lineage>
        <taxon>Bacteria</taxon>
        <taxon>Pseudomonadati</taxon>
        <taxon>Pseudomonadota</taxon>
        <taxon>Gammaproteobacteria</taxon>
        <taxon>Enterobacterales</taxon>
        <taxon>Morganellaceae</taxon>
        <taxon>Providencia</taxon>
    </lineage>
</organism>
<dbReference type="Proteomes" id="UP000078224">
    <property type="component" value="Unassembled WGS sequence"/>
</dbReference>
<dbReference type="AlphaFoldDB" id="A0A1B7JU04"/>
<evidence type="ECO:0000313" key="2">
    <source>
        <dbReference type="EMBL" id="OAT51388.1"/>
    </source>
</evidence>
<name>A0A1B7JU04_9GAMM</name>
<dbReference type="OrthoDB" id="6466950at2"/>
<proteinExistence type="predicted"/>
<gene>
    <name evidence="2" type="ORF">M998_2325</name>
</gene>
<evidence type="ECO:0000313" key="3">
    <source>
        <dbReference type="Proteomes" id="UP000078224"/>
    </source>
</evidence>
<protein>
    <submittedName>
        <fullName evidence="2">Uncharacterized protein</fullName>
    </submittedName>
</protein>
<feature type="region of interest" description="Disordered" evidence="1">
    <location>
        <begin position="208"/>
        <end position="230"/>
    </location>
</feature>
<dbReference type="RefSeq" id="WP_068908969.1">
    <property type="nucleotide sequence ID" value="NZ_LXEW01000032.1"/>
</dbReference>